<dbReference type="eggNOG" id="ENOG502RZZN">
    <property type="taxonomic scope" value="Eukaryota"/>
</dbReference>
<protein>
    <submittedName>
        <fullName evidence="2">Uncharacterized protein</fullName>
    </submittedName>
</protein>
<dbReference type="OMA" id="MAWGDVE"/>
<name>K3X628_GLOUD</name>
<reference evidence="3" key="1">
    <citation type="journal article" date="2010" name="Genome Biol.">
        <title>Genome sequence of the necrotrophic plant pathogen Pythium ultimum reveals original pathogenicity mechanisms and effector repertoire.</title>
        <authorList>
            <person name="Levesque C.A."/>
            <person name="Brouwer H."/>
            <person name="Cano L."/>
            <person name="Hamilton J.P."/>
            <person name="Holt C."/>
            <person name="Huitema E."/>
            <person name="Raffaele S."/>
            <person name="Robideau G.P."/>
            <person name="Thines M."/>
            <person name="Win J."/>
            <person name="Zerillo M.M."/>
            <person name="Beakes G.W."/>
            <person name="Boore J.L."/>
            <person name="Busam D."/>
            <person name="Dumas B."/>
            <person name="Ferriera S."/>
            <person name="Fuerstenberg S.I."/>
            <person name="Gachon C.M."/>
            <person name="Gaulin E."/>
            <person name="Govers F."/>
            <person name="Grenville-Briggs L."/>
            <person name="Horner N."/>
            <person name="Hostetler J."/>
            <person name="Jiang R.H."/>
            <person name="Johnson J."/>
            <person name="Krajaejun T."/>
            <person name="Lin H."/>
            <person name="Meijer H.J."/>
            <person name="Moore B."/>
            <person name="Morris P."/>
            <person name="Phuntmart V."/>
            <person name="Puiu D."/>
            <person name="Shetty J."/>
            <person name="Stajich J.E."/>
            <person name="Tripathy S."/>
            <person name="Wawra S."/>
            <person name="van West P."/>
            <person name="Whitty B.R."/>
            <person name="Coutinho P.M."/>
            <person name="Henrissat B."/>
            <person name="Martin F."/>
            <person name="Thomas P.D."/>
            <person name="Tyler B.M."/>
            <person name="De Vries R.P."/>
            <person name="Kamoun S."/>
            <person name="Yandell M."/>
            <person name="Tisserat N."/>
            <person name="Buell C.R."/>
        </authorList>
    </citation>
    <scope>NUCLEOTIDE SEQUENCE</scope>
    <source>
        <strain evidence="3">DAOM:BR144</strain>
    </source>
</reference>
<dbReference type="HOGENOM" id="CLU_486170_0_0_1"/>
<feature type="region of interest" description="Disordered" evidence="1">
    <location>
        <begin position="17"/>
        <end position="60"/>
    </location>
</feature>
<dbReference type="VEuPathDB" id="FungiDB:PYU1_G012651"/>
<dbReference type="InParanoid" id="K3X628"/>
<reference evidence="2" key="3">
    <citation type="submission" date="2015-02" db="UniProtKB">
        <authorList>
            <consortium name="EnsemblProtists"/>
        </authorList>
    </citation>
    <scope>IDENTIFICATION</scope>
    <source>
        <strain evidence="2">DAOM BR144</strain>
    </source>
</reference>
<dbReference type="AlphaFoldDB" id="K3X628"/>
<feature type="region of interest" description="Disordered" evidence="1">
    <location>
        <begin position="600"/>
        <end position="626"/>
    </location>
</feature>
<evidence type="ECO:0000256" key="1">
    <source>
        <dbReference type="SAM" id="MobiDB-lite"/>
    </source>
</evidence>
<feature type="compositionally biased region" description="Polar residues" evidence="1">
    <location>
        <begin position="246"/>
        <end position="255"/>
    </location>
</feature>
<keyword evidence="3" id="KW-1185">Reference proteome</keyword>
<evidence type="ECO:0000313" key="2">
    <source>
        <dbReference type="EnsemblProtists" id="PYU1_T012677"/>
    </source>
</evidence>
<dbReference type="EnsemblProtists" id="PYU1_T012677">
    <property type="protein sequence ID" value="PYU1_T012677"/>
    <property type="gene ID" value="PYU1_G012651"/>
</dbReference>
<evidence type="ECO:0000313" key="3">
    <source>
        <dbReference type="Proteomes" id="UP000019132"/>
    </source>
</evidence>
<feature type="region of interest" description="Disordered" evidence="1">
    <location>
        <begin position="334"/>
        <end position="368"/>
    </location>
</feature>
<organism evidence="2 3">
    <name type="scientific">Globisporangium ultimum (strain ATCC 200006 / CBS 805.95 / DAOM BR144)</name>
    <name type="common">Pythium ultimum</name>
    <dbReference type="NCBI Taxonomy" id="431595"/>
    <lineage>
        <taxon>Eukaryota</taxon>
        <taxon>Sar</taxon>
        <taxon>Stramenopiles</taxon>
        <taxon>Oomycota</taxon>
        <taxon>Peronosporomycetes</taxon>
        <taxon>Pythiales</taxon>
        <taxon>Pythiaceae</taxon>
        <taxon>Globisporangium</taxon>
    </lineage>
</organism>
<proteinExistence type="predicted"/>
<sequence>MASALMAFAYGLSATAQDEKALQPKEMDVKDDDDVVASDSDEPPDAPTQTQQPASLADIAKTMAFGTTSNDAAAKPATLLEFAKQQATQAIDRAADASSGVTATSLLQVAQHETTLEQRASAREQLSIIANQVNKEDAEAKKQESTMVKRALQVTSEQVRAEFQAKRQQEIANAVRQAIVEEQQYQQDEFEDEQDPAIQRAATALATRAQVAGPSENDASLKTKSSLALSVDRHVLKQRQDRHGLQHSSKSTTKARTMKDKLSAFQCRELSITQRRVFLATLTDNGSGTSSREKKTCNMDAIHELAKDKVKLAKLKRNKKHEFAKLDDNRHCRFQPRFVTGGPYSSKGTSKSNDSDDESGGNQQRNEDFVRRMEAAERARNEQLRRTREEKAYLARVDKKECPSCGNPQSYSELSQKRKKCPNCSATYKNRIAWSEIADQFLERMTEYLEQKYATAKRRQNEMEQMAAPSSRFRRQQHAGDNQSDERTWAEVQDAFLGRVQLDLMQRELTKETILEELQRECSFAPYISTKAKQLELGTFDERLRRDLENRRARQEQYKLLSGAIVAETNVCAKHMRNNSKPKYHVPSSTFQERLRTDLAKRRERDNNSNNVNNSRTRPKQTQIKW</sequence>
<dbReference type="Proteomes" id="UP000019132">
    <property type="component" value="Unassembled WGS sequence"/>
</dbReference>
<feature type="compositionally biased region" description="Acidic residues" evidence="1">
    <location>
        <begin position="29"/>
        <end position="44"/>
    </location>
</feature>
<feature type="region of interest" description="Disordered" evidence="1">
    <location>
        <begin position="236"/>
        <end position="257"/>
    </location>
</feature>
<dbReference type="EMBL" id="GL376588">
    <property type="status" value="NOT_ANNOTATED_CDS"/>
    <property type="molecule type" value="Genomic_DNA"/>
</dbReference>
<feature type="region of interest" description="Disordered" evidence="1">
    <location>
        <begin position="461"/>
        <end position="487"/>
    </location>
</feature>
<reference evidence="3" key="2">
    <citation type="submission" date="2010-04" db="EMBL/GenBank/DDBJ databases">
        <authorList>
            <person name="Buell R."/>
            <person name="Hamilton J."/>
            <person name="Hostetler J."/>
        </authorList>
    </citation>
    <scope>NUCLEOTIDE SEQUENCE [LARGE SCALE GENOMIC DNA]</scope>
    <source>
        <strain evidence="3">DAOM:BR144</strain>
    </source>
</reference>
<accession>K3X628</accession>
<feature type="compositionally biased region" description="Basic and acidic residues" evidence="1">
    <location>
        <begin position="17"/>
        <end position="28"/>
    </location>
</feature>